<keyword evidence="3" id="KW-1185">Reference proteome</keyword>
<dbReference type="RefSeq" id="WP_261237506.1">
    <property type="nucleotide sequence ID" value="NZ_JAMXFA010000061.1"/>
</dbReference>
<evidence type="ECO:0008006" key="4">
    <source>
        <dbReference type="Google" id="ProtNLM"/>
    </source>
</evidence>
<dbReference type="Proteomes" id="UP001525961">
    <property type="component" value="Unassembled WGS sequence"/>
</dbReference>
<gene>
    <name evidence="2" type="ORF">NG792_26650</name>
</gene>
<proteinExistence type="predicted"/>
<comment type="caution">
    <text evidence="2">The sequence shown here is derived from an EMBL/GenBank/DDBJ whole genome shotgun (WGS) entry which is preliminary data.</text>
</comment>
<reference evidence="2 3" key="1">
    <citation type="journal article" date="2022" name="Front. Microbiol.">
        <title>High genomic differentiation and limited gene flow indicate recent cryptic speciation within the genus Laspinema (cyanobacteria).</title>
        <authorList>
            <person name="Stanojkovic A."/>
            <person name="Skoupy S."/>
            <person name="Skaloud P."/>
            <person name="Dvorak P."/>
        </authorList>
    </citation>
    <scope>NUCLEOTIDE SEQUENCE [LARGE SCALE GENOMIC DNA]</scope>
    <source>
        <strain evidence="2 3">D3b</strain>
    </source>
</reference>
<name>A0ABT2NF29_9CYAN</name>
<feature type="region of interest" description="Disordered" evidence="1">
    <location>
        <begin position="40"/>
        <end position="77"/>
    </location>
</feature>
<evidence type="ECO:0000256" key="1">
    <source>
        <dbReference type="SAM" id="MobiDB-lite"/>
    </source>
</evidence>
<sequence>MNRLVIAVAIASSLLVIPGCYSPTSEASLKESVEVEGMDSNHAEGMGEGHDQHHQQHHPDSHSEHSGDGPGEPQNATQAKLTVPSAIAANQPVALGIEIQDSTGNTVSEFDIVHEKKLHLIVVSDDLQFFSHLHPTQNQAGQFQVENTFPSGGNYTLFADYKPTGDAQRVSALKTTVAGNPPPPAEMTLTRSQTLGNTKVGLMLPTEKISAGEPITLAFDLEDTKTQTPVTDLQPYLGELGHLVIVKQSDSPTEADYIHAHPMPNPGSETLEFMTQFPEAGNYKMWGEFNRNGEIIAAEFWVTVQ</sequence>
<accession>A0ABT2NF29</accession>
<evidence type="ECO:0000313" key="3">
    <source>
        <dbReference type="Proteomes" id="UP001525961"/>
    </source>
</evidence>
<feature type="compositionally biased region" description="Basic and acidic residues" evidence="1">
    <location>
        <begin position="40"/>
        <end position="67"/>
    </location>
</feature>
<organism evidence="2 3">
    <name type="scientific">Laspinema olomoucense D3b</name>
    <dbReference type="NCBI Taxonomy" id="2953688"/>
    <lineage>
        <taxon>Bacteria</taxon>
        <taxon>Bacillati</taxon>
        <taxon>Cyanobacteriota</taxon>
        <taxon>Cyanophyceae</taxon>
        <taxon>Oscillatoriophycideae</taxon>
        <taxon>Oscillatoriales</taxon>
        <taxon>Laspinemataceae</taxon>
        <taxon>Laspinema</taxon>
        <taxon>Laspinema olomoucense</taxon>
    </lineage>
</organism>
<protein>
    <recommendedName>
        <fullName evidence="4">Secreted protein</fullName>
    </recommendedName>
</protein>
<dbReference type="EMBL" id="JAMXFA010000061">
    <property type="protein sequence ID" value="MCT7981310.1"/>
    <property type="molecule type" value="Genomic_DNA"/>
</dbReference>
<evidence type="ECO:0000313" key="2">
    <source>
        <dbReference type="EMBL" id="MCT7981310.1"/>
    </source>
</evidence>